<organism evidence="3 4">
    <name type="scientific">Humidesulfovibrio mexicanus</name>
    <dbReference type="NCBI Taxonomy" id="147047"/>
    <lineage>
        <taxon>Bacteria</taxon>
        <taxon>Pseudomonadati</taxon>
        <taxon>Thermodesulfobacteriota</taxon>
        <taxon>Desulfovibrionia</taxon>
        <taxon>Desulfovibrionales</taxon>
        <taxon>Desulfovibrionaceae</taxon>
        <taxon>Humidesulfovibrio</taxon>
    </lineage>
</organism>
<proteinExistence type="predicted"/>
<keyword evidence="2" id="KW-1133">Transmembrane helix</keyword>
<evidence type="ECO:0000256" key="1">
    <source>
        <dbReference type="SAM" id="MobiDB-lite"/>
    </source>
</evidence>
<gene>
    <name evidence="3" type="ORF">SAMN04488503_0145</name>
</gene>
<feature type="compositionally biased region" description="Low complexity" evidence="1">
    <location>
        <begin position="76"/>
        <end position="97"/>
    </location>
</feature>
<dbReference type="EMBL" id="FZOC01000012">
    <property type="protein sequence ID" value="SNS28211.1"/>
    <property type="molecule type" value="Genomic_DNA"/>
</dbReference>
<accession>A0A239D8P0</accession>
<sequence>MGLHIRFGVVAVAGTALLGLAAYAALRSEKLRPVLVGAVRGGVKAADWLGEKASTMKQGVCDMVAEARADIETPKAAKPAAKSSAKPAAKSSAKPAAKSVAKASAKPAAAEA</sequence>
<dbReference type="Proteomes" id="UP000198324">
    <property type="component" value="Unassembled WGS sequence"/>
</dbReference>
<feature type="region of interest" description="Disordered" evidence="1">
    <location>
        <begin position="72"/>
        <end position="97"/>
    </location>
</feature>
<evidence type="ECO:0000256" key="2">
    <source>
        <dbReference type="SAM" id="Phobius"/>
    </source>
</evidence>
<keyword evidence="4" id="KW-1185">Reference proteome</keyword>
<dbReference type="RefSeq" id="WP_089275637.1">
    <property type="nucleotide sequence ID" value="NZ_FZOC01000012.1"/>
</dbReference>
<evidence type="ECO:0000313" key="3">
    <source>
        <dbReference type="EMBL" id="SNS28211.1"/>
    </source>
</evidence>
<dbReference type="AlphaFoldDB" id="A0A239D8P0"/>
<feature type="transmembrane region" description="Helical" evidence="2">
    <location>
        <begin position="6"/>
        <end position="26"/>
    </location>
</feature>
<evidence type="ECO:0000313" key="4">
    <source>
        <dbReference type="Proteomes" id="UP000198324"/>
    </source>
</evidence>
<name>A0A239D8P0_9BACT</name>
<keyword evidence="2" id="KW-0812">Transmembrane</keyword>
<reference evidence="3 4" key="1">
    <citation type="submission" date="2017-06" db="EMBL/GenBank/DDBJ databases">
        <authorList>
            <person name="Kim H.J."/>
            <person name="Triplett B.A."/>
        </authorList>
    </citation>
    <scope>NUCLEOTIDE SEQUENCE [LARGE SCALE GENOMIC DNA]</scope>
    <source>
        <strain evidence="3 4">DSM 13116</strain>
    </source>
</reference>
<keyword evidence="2" id="KW-0472">Membrane</keyword>
<protein>
    <submittedName>
        <fullName evidence="3">Uncharacterized protein</fullName>
    </submittedName>
</protein>